<feature type="non-terminal residue" evidence="1">
    <location>
        <position position="1"/>
    </location>
</feature>
<protein>
    <submittedName>
        <fullName evidence="1">Uncharacterized protein</fullName>
    </submittedName>
</protein>
<proteinExistence type="predicted"/>
<comment type="caution">
    <text evidence="1">The sequence shown here is derived from an EMBL/GenBank/DDBJ whole genome shotgun (WGS) entry which is preliminary data.</text>
</comment>
<dbReference type="Proteomes" id="UP001239111">
    <property type="component" value="Chromosome 4"/>
</dbReference>
<gene>
    <name evidence="1" type="ORF">QAD02_007181</name>
</gene>
<organism evidence="1 2">
    <name type="scientific">Eretmocerus hayati</name>
    <dbReference type="NCBI Taxonomy" id="131215"/>
    <lineage>
        <taxon>Eukaryota</taxon>
        <taxon>Metazoa</taxon>
        <taxon>Ecdysozoa</taxon>
        <taxon>Arthropoda</taxon>
        <taxon>Hexapoda</taxon>
        <taxon>Insecta</taxon>
        <taxon>Pterygota</taxon>
        <taxon>Neoptera</taxon>
        <taxon>Endopterygota</taxon>
        <taxon>Hymenoptera</taxon>
        <taxon>Apocrita</taxon>
        <taxon>Proctotrupomorpha</taxon>
        <taxon>Chalcidoidea</taxon>
        <taxon>Aphelinidae</taxon>
        <taxon>Aphelininae</taxon>
        <taxon>Eretmocerus</taxon>
    </lineage>
</organism>
<evidence type="ECO:0000313" key="1">
    <source>
        <dbReference type="EMBL" id="KAJ8665519.1"/>
    </source>
</evidence>
<accession>A0ACC2N396</accession>
<dbReference type="EMBL" id="CM056744">
    <property type="protein sequence ID" value="KAJ8665519.1"/>
    <property type="molecule type" value="Genomic_DNA"/>
</dbReference>
<sequence>TLIALKAIGNAGIELLHVQRQLERCIYDESGFVPIEIRLAAIEAHRRMPFCAILRDELFSVIYQNTTMDPELRIASYLQVMRCADYAIIKMIRRTLQDEDVNQVGSFVWSHLKNTLSSSSPTRIEIQSLLSDRDLNSKFDSDFRKFSRNFGNSFFSEELNFGASHETNVIFSPKSYIPRTVLVNSSLDFLGESINFLEFAIRIEGFEFYAEELFGPGGLLSASRVTGYFNRFARSSRSPVEDLDRKLRGRIEDLPNIIDNNFDHPQLSLSYKIFGNEIKFSKFNDDMEIKGVLADLNPWEKLKQLLRGQEIIDYESAIMLLDTSYVVPTTAGLPVRIDLTSSSACNVKLSGVVDTQRFLSNGELEIDGNFMP</sequence>
<name>A0ACC2N396_9HYME</name>
<reference evidence="1" key="1">
    <citation type="submission" date="2023-04" db="EMBL/GenBank/DDBJ databases">
        <title>A chromosome-level genome assembly of the parasitoid wasp Eretmocerus hayati.</title>
        <authorList>
            <person name="Zhong Y."/>
            <person name="Liu S."/>
            <person name="Liu Y."/>
        </authorList>
    </citation>
    <scope>NUCLEOTIDE SEQUENCE</scope>
    <source>
        <strain evidence="1">ZJU_SS_LIU_2023</strain>
    </source>
</reference>
<keyword evidence="2" id="KW-1185">Reference proteome</keyword>
<evidence type="ECO:0000313" key="2">
    <source>
        <dbReference type="Proteomes" id="UP001239111"/>
    </source>
</evidence>
<feature type="non-terminal residue" evidence="1">
    <location>
        <position position="372"/>
    </location>
</feature>